<dbReference type="InterPro" id="IPR001878">
    <property type="entry name" value="Znf_CCHC"/>
</dbReference>
<evidence type="ECO:0000313" key="4">
    <source>
        <dbReference type="EMBL" id="GJT40211.1"/>
    </source>
</evidence>
<dbReference type="PROSITE" id="PS50158">
    <property type="entry name" value="ZF_CCHC"/>
    <property type="match status" value="1"/>
</dbReference>
<evidence type="ECO:0000313" key="5">
    <source>
        <dbReference type="Proteomes" id="UP001151760"/>
    </source>
</evidence>
<feature type="region of interest" description="Disordered" evidence="2">
    <location>
        <begin position="652"/>
        <end position="671"/>
    </location>
</feature>
<evidence type="ECO:0000259" key="3">
    <source>
        <dbReference type="PROSITE" id="PS50158"/>
    </source>
</evidence>
<dbReference type="Pfam" id="PF22936">
    <property type="entry name" value="Pol_BBD"/>
    <property type="match status" value="1"/>
</dbReference>
<feature type="domain" description="CCHC-type" evidence="3">
    <location>
        <begin position="187"/>
        <end position="200"/>
    </location>
</feature>
<dbReference type="Proteomes" id="UP001151760">
    <property type="component" value="Unassembled WGS sequence"/>
</dbReference>
<dbReference type="InterPro" id="IPR025724">
    <property type="entry name" value="GAG-pre-integrase_dom"/>
</dbReference>
<keyword evidence="1" id="KW-0479">Metal-binding</keyword>
<comment type="caution">
    <text evidence="4">The sequence shown here is derived from an EMBL/GenBank/DDBJ whole genome shotgun (WGS) entry which is preliminary data.</text>
</comment>
<dbReference type="InterPro" id="IPR013103">
    <property type="entry name" value="RVT_2"/>
</dbReference>
<accession>A0ABQ5DLY3</accession>
<dbReference type="Gene3D" id="4.10.60.10">
    <property type="entry name" value="Zinc finger, CCHC-type"/>
    <property type="match status" value="1"/>
</dbReference>
<organism evidence="4 5">
    <name type="scientific">Tanacetum coccineum</name>
    <dbReference type="NCBI Taxonomy" id="301880"/>
    <lineage>
        <taxon>Eukaryota</taxon>
        <taxon>Viridiplantae</taxon>
        <taxon>Streptophyta</taxon>
        <taxon>Embryophyta</taxon>
        <taxon>Tracheophyta</taxon>
        <taxon>Spermatophyta</taxon>
        <taxon>Magnoliopsida</taxon>
        <taxon>eudicotyledons</taxon>
        <taxon>Gunneridae</taxon>
        <taxon>Pentapetalae</taxon>
        <taxon>asterids</taxon>
        <taxon>campanulids</taxon>
        <taxon>Asterales</taxon>
        <taxon>Asteraceae</taxon>
        <taxon>Asteroideae</taxon>
        <taxon>Anthemideae</taxon>
        <taxon>Anthemidinae</taxon>
        <taxon>Tanacetum</taxon>
    </lineage>
</organism>
<gene>
    <name evidence="4" type="ORF">Tco_0940076</name>
</gene>
<dbReference type="InterPro" id="IPR057670">
    <property type="entry name" value="SH3_retrovirus"/>
</dbReference>
<keyword evidence="1" id="KW-0863">Zinc-finger</keyword>
<dbReference type="InterPro" id="IPR036875">
    <property type="entry name" value="Znf_CCHC_sf"/>
</dbReference>
<reference evidence="4" key="1">
    <citation type="journal article" date="2022" name="Int. J. Mol. Sci.">
        <title>Draft Genome of Tanacetum Coccineum: Genomic Comparison of Closely Related Tanacetum-Family Plants.</title>
        <authorList>
            <person name="Yamashiro T."/>
            <person name="Shiraishi A."/>
            <person name="Nakayama K."/>
            <person name="Satake H."/>
        </authorList>
    </citation>
    <scope>NUCLEOTIDE SEQUENCE</scope>
</reference>
<protein>
    <submittedName>
        <fullName evidence="4">Retrovirus-related pol polyprotein from transposon TNT 1-94</fullName>
    </submittedName>
</protein>
<keyword evidence="1" id="KW-0862">Zinc</keyword>
<reference evidence="4" key="2">
    <citation type="submission" date="2022-01" db="EMBL/GenBank/DDBJ databases">
        <authorList>
            <person name="Yamashiro T."/>
            <person name="Shiraishi A."/>
            <person name="Satake H."/>
            <person name="Nakayama K."/>
        </authorList>
    </citation>
    <scope>NUCLEOTIDE SEQUENCE</scope>
</reference>
<sequence>EEEKEEENLFSLVDNSKLNDVYLLNRRLKQNVSLLEGLQAGKRLLYVKRNKAISLGMTTSKVSIEVQLSLKDCTCLRNTNHVKDSELASLFGKHKYEENLIDNIYETKKKKSLVSATSLSTAFFSTSIVQDFQDSPDDEEDTRNSQKYLNDLEEEYQKRALLTKSKRFFKNSTHRFSSAKATYQTECHKCGKKGHFTRDCWSKTSIPSYQSPFHPKPLSSSQHQPELRPTKDFEAKYNKVKAKLALLSLSASASKASMVKNKGLITEAYEWDEEEVSSDDNEMVKVKVLMALAEDNEAVSKEGARNGEWVKISMRKCDIRKPIWYLDSGYSRHMTGVKSYLHKYVEQPGPKVVFGDDSTCTTEGYDYIKCNGIFFTKVAFVNGLKYNLISISQLCDAKYIVQFDEKRGTIFNSNKEIVMIAPRALFDVINIAPRVREVVMIAPRVRDVYVLDMTSSAQESCFFAKSSENLNWIWNKRLAYLNFKTINSLAKQNLVIGFPSLVYSKDKPCSSCEKGKHHRSINHEKYTLVIVDEYSRCPVFIHNHKDHLGKFDEKADDGYFLGYSLVSKAFRVFHTRRQQTKETYHITFDESPNVIKFTKPSVDNIDIAESERYPPNEYLHPYEPSQRYQTNINDVSFIEPYESPKPVVLKTKVSSDQNGQADQNDLNDQNDQTAQTDEILNDDQSEHSNHINDEHIIDNLPSTEDIQIPKHLWSQDKHIELVNIIGDPGAEMLTRAMAKELSAASAHECLFVDLLSEEEPKKVFRNKRDETGIVIRNKARLVTQGYNQQEGIDYDETFAPVAKLEAIKIFLSFATYMNFIVYQMDVKSAFLNGKLKEEVYVEQPPCESSEFPNHVCKLEQIPLGRNKLPRAWYETHSTIFT</sequence>
<feature type="compositionally biased region" description="Low complexity" evidence="2">
    <location>
        <begin position="656"/>
        <end position="671"/>
    </location>
</feature>
<name>A0ABQ5DLY3_9ASTR</name>
<dbReference type="Pfam" id="PF07727">
    <property type="entry name" value="RVT_2"/>
    <property type="match status" value="1"/>
</dbReference>
<dbReference type="Pfam" id="PF25597">
    <property type="entry name" value="SH3_retrovirus"/>
    <property type="match status" value="1"/>
</dbReference>
<dbReference type="Pfam" id="PF13976">
    <property type="entry name" value="gag_pre-integrs"/>
    <property type="match status" value="1"/>
</dbReference>
<evidence type="ECO:0000256" key="2">
    <source>
        <dbReference type="SAM" id="MobiDB-lite"/>
    </source>
</evidence>
<keyword evidence="5" id="KW-1185">Reference proteome</keyword>
<feature type="non-terminal residue" evidence="4">
    <location>
        <position position="1"/>
    </location>
</feature>
<dbReference type="InterPro" id="IPR054722">
    <property type="entry name" value="PolX-like_BBD"/>
</dbReference>
<dbReference type="SUPFAM" id="SSF57756">
    <property type="entry name" value="Retrovirus zinc finger-like domains"/>
    <property type="match status" value="1"/>
</dbReference>
<evidence type="ECO:0000256" key="1">
    <source>
        <dbReference type="PROSITE-ProRule" id="PRU00047"/>
    </source>
</evidence>
<proteinExistence type="predicted"/>
<dbReference type="SMART" id="SM00343">
    <property type="entry name" value="ZnF_C2HC"/>
    <property type="match status" value="1"/>
</dbReference>
<dbReference type="EMBL" id="BQNB010015453">
    <property type="protein sequence ID" value="GJT40211.1"/>
    <property type="molecule type" value="Genomic_DNA"/>
</dbReference>